<dbReference type="Gene3D" id="1.20.1090.10">
    <property type="entry name" value="Dehydroquinate synthase-like - alpha domain"/>
    <property type="match status" value="1"/>
</dbReference>
<dbReference type="CDD" id="cd08187">
    <property type="entry name" value="BDH"/>
    <property type="match status" value="1"/>
</dbReference>
<dbReference type="PANTHER" id="PTHR43633">
    <property type="entry name" value="ALCOHOL DEHYDROGENASE YQHD"/>
    <property type="match status" value="1"/>
</dbReference>
<dbReference type="InterPro" id="IPR044731">
    <property type="entry name" value="BDH-like"/>
</dbReference>
<accession>A0ABT4JPN7</accession>
<evidence type="ECO:0000313" key="4">
    <source>
        <dbReference type="EMBL" id="MCZ2720256.1"/>
    </source>
</evidence>
<dbReference type="RefSeq" id="WP_269122011.1">
    <property type="nucleotide sequence ID" value="NZ_JAPUBN010000006.1"/>
</dbReference>
<dbReference type="Pfam" id="PF25137">
    <property type="entry name" value="ADH_Fe_C"/>
    <property type="match status" value="1"/>
</dbReference>
<dbReference type="PROSITE" id="PS00913">
    <property type="entry name" value="ADH_IRON_1"/>
    <property type="match status" value="1"/>
</dbReference>
<evidence type="ECO:0000259" key="2">
    <source>
        <dbReference type="Pfam" id="PF00465"/>
    </source>
</evidence>
<feature type="domain" description="Fe-containing alcohol dehydrogenase-like C-terminal" evidence="3">
    <location>
        <begin position="188"/>
        <end position="356"/>
    </location>
</feature>
<dbReference type="SUPFAM" id="SSF56796">
    <property type="entry name" value="Dehydroquinate synthase-like"/>
    <property type="match status" value="1"/>
</dbReference>
<dbReference type="Gene3D" id="3.40.50.1970">
    <property type="match status" value="1"/>
</dbReference>
<evidence type="ECO:0000256" key="1">
    <source>
        <dbReference type="ARBA" id="ARBA00023002"/>
    </source>
</evidence>
<dbReference type="Pfam" id="PF00465">
    <property type="entry name" value="Fe-ADH"/>
    <property type="match status" value="1"/>
</dbReference>
<proteinExistence type="predicted"/>
<dbReference type="PANTHER" id="PTHR43633:SF1">
    <property type="entry name" value="ALCOHOL DEHYDROGENASE YQHD"/>
    <property type="match status" value="1"/>
</dbReference>
<protein>
    <submittedName>
        <fullName evidence="4">Iron-containing alcohol dehydrogenase</fullName>
        <ecNumber evidence="4">1.1.1.1</ecNumber>
    </submittedName>
</protein>
<reference evidence="4" key="1">
    <citation type="submission" date="2022-12" db="EMBL/GenBank/DDBJ databases">
        <title>Marinomonas 15G1-11 sp. nov, isolated from marine algae.</title>
        <authorList>
            <person name="Butt M."/>
            <person name="Choi D.G."/>
            <person name="Kim J.M."/>
            <person name="Lee J.K."/>
            <person name="Baek J.H."/>
            <person name="Jeon C.O."/>
        </authorList>
    </citation>
    <scope>NUCLEOTIDE SEQUENCE</scope>
    <source>
        <strain evidence="4">15G1-11</strain>
    </source>
</reference>
<name>A0ABT4JPN7_9GAMM</name>
<evidence type="ECO:0000313" key="5">
    <source>
        <dbReference type="Proteomes" id="UP001149719"/>
    </source>
</evidence>
<comment type="caution">
    <text evidence="4">The sequence shown here is derived from an EMBL/GenBank/DDBJ whole genome shotgun (WGS) entry which is preliminary data.</text>
</comment>
<dbReference type="InterPro" id="IPR001670">
    <property type="entry name" value="ADH_Fe/GldA"/>
</dbReference>
<dbReference type="PROSITE" id="PS00060">
    <property type="entry name" value="ADH_IRON_2"/>
    <property type="match status" value="1"/>
</dbReference>
<dbReference type="InterPro" id="IPR018211">
    <property type="entry name" value="ADH_Fe_CS"/>
</dbReference>
<dbReference type="EC" id="1.1.1.1" evidence="4"/>
<dbReference type="GO" id="GO:0004022">
    <property type="term" value="F:alcohol dehydrogenase (NAD+) activity"/>
    <property type="evidence" value="ECO:0007669"/>
    <property type="project" value="UniProtKB-EC"/>
</dbReference>
<gene>
    <name evidence="4" type="ORF">O1D97_01010</name>
</gene>
<dbReference type="InterPro" id="IPR056798">
    <property type="entry name" value="ADH_Fe_C"/>
</dbReference>
<evidence type="ECO:0000259" key="3">
    <source>
        <dbReference type="Pfam" id="PF25137"/>
    </source>
</evidence>
<sequence length="386" mass="41985">MLDFDYYNPTHIVFGENRIAELDKLIAADAKVMVTFGGQSAKKYGTIDKVIAALGSRDVIEFSGIEANPQFDTLIKAANMAKENKIDFLLAVGGGSVMDGTKFIALAAKAEAEDYASLLSHGFAPVPATEALALGCIATLPATGSEMNMGGVITLEHQKRPFMSPLVFPKFSLLDPELTKTLPKEQIANGVADAFIHVLEQYLTFPVDARIQDRFSEGVLQTLIEIGPVTYKDNDDLNARKNFIWSATNALNGAIGVGVPQDWSTHMIGHELTALFDIAHGRTLAIIIPSLLRERKEKKHAKLVQFAERVWGITEGTAEEKINKAIDQTEAFFNSLDIITNLNHYGIDDAGIDKVIANLENVGMTALSESGDLTLDIVRKILIAAK</sequence>
<dbReference type="EMBL" id="JAPUBN010000006">
    <property type="protein sequence ID" value="MCZ2720256.1"/>
    <property type="molecule type" value="Genomic_DNA"/>
</dbReference>
<keyword evidence="1 4" id="KW-0560">Oxidoreductase</keyword>
<feature type="domain" description="Alcohol dehydrogenase iron-type/glycerol dehydrogenase GldA" evidence="2">
    <location>
        <begin position="9"/>
        <end position="176"/>
    </location>
</feature>
<organism evidence="4 5">
    <name type="scientific">Marinomonas phaeophyticola</name>
    <dbReference type="NCBI Taxonomy" id="3004091"/>
    <lineage>
        <taxon>Bacteria</taxon>
        <taxon>Pseudomonadati</taxon>
        <taxon>Pseudomonadota</taxon>
        <taxon>Gammaproteobacteria</taxon>
        <taxon>Oceanospirillales</taxon>
        <taxon>Oceanospirillaceae</taxon>
        <taxon>Marinomonas</taxon>
    </lineage>
</organism>
<keyword evidence="5" id="KW-1185">Reference proteome</keyword>
<dbReference type="Proteomes" id="UP001149719">
    <property type="component" value="Unassembled WGS sequence"/>
</dbReference>